<dbReference type="PANTHER" id="PTHR15462:SF8">
    <property type="entry name" value="SERINE PROTEASE"/>
    <property type="match status" value="1"/>
</dbReference>
<dbReference type="GO" id="GO:0004252">
    <property type="term" value="F:serine-type endopeptidase activity"/>
    <property type="evidence" value="ECO:0007669"/>
    <property type="project" value="InterPro"/>
</dbReference>
<dbReference type="Proteomes" id="UP000481861">
    <property type="component" value="Unassembled WGS sequence"/>
</dbReference>
<evidence type="ECO:0000256" key="5">
    <source>
        <dbReference type="ARBA" id="ARBA00022801"/>
    </source>
</evidence>
<organism evidence="11 12">
    <name type="scientific">Massariosphaeria phaeospora</name>
    <dbReference type="NCBI Taxonomy" id="100035"/>
    <lineage>
        <taxon>Eukaryota</taxon>
        <taxon>Fungi</taxon>
        <taxon>Dikarya</taxon>
        <taxon>Ascomycota</taxon>
        <taxon>Pezizomycotina</taxon>
        <taxon>Dothideomycetes</taxon>
        <taxon>Pleosporomycetidae</taxon>
        <taxon>Pleosporales</taxon>
        <taxon>Pleosporales incertae sedis</taxon>
        <taxon>Massariosphaeria</taxon>
    </lineage>
</organism>
<gene>
    <name evidence="11" type="ORF">BDV95DRAFT_558920</name>
</gene>
<dbReference type="GO" id="GO:0030246">
    <property type="term" value="F:carbohydrate binding"/>
    <property type="evidence" value="ECO:0007669"/>
    <property type="project" value="InterPro"/>
</dbReference>
<evidence type="ECO:0000256" key="8">
    <source>
        <dbReference type="SAM" id="Coils"/>
    </source>
</evidence>
<protein>
    <recommendedName>
        <fullName evidence="7">Serine protease</fullName>
        <ecNumber evidence="7">3.4.21.-</ecNumber>
    </recommendedName>
</protein>
<evidence type="ECO:0000256" key="2">
    <source>
        <dbReference type="ARBA" id="ARBA00008764"/>
    </source>
</evidence>
<feature type="compositionally biased region" description="Low complexity" evidence="9">
    <location>
        <begin position="375"/>
        <end position="394"/>
    </location>
</feature>
<dbReference type="InterPro" id="IPR037221">
    <property type="entry name" value="H-type_lectin_dom_sf"/>
</dbReference>
<feature type="compositionally biased region" description="Polar residues" evidence="9">
    <location>
        <begin position="338"/>
        <end position="347"/>
    </location>
</feature>
<evidence type="ECO:0000256" key="4">
    <source>
        <dbReference type="ARBA" id="ARBA00022729"/>
    </source>
</evidence>
<dbReference type="InterPro" id="IPR019019">
    <property type="entry name" value="H-type_lectin_domain"/>
</dbReference>
<dbReference type="InterPro" id="IPR033116">
    <property type="entry name" value="TRYPSIN_SER"/>
</dbReference>
<dbReference type="PROSITE" id="PS00135">
    <property type="entry name" value="TRYPSIN_SER"/>
    <property type="match status" value="1"/>
</dbReference>
<feature type="domain" description="H-type lectin" evidence="10">
    <location>
        <begin position="1104"/>
        <end position="1153"/>
    </location>
</feature>
<evidence type="ECO:0000313" key="12">
    <source>
        <dbReference type="Proteomes" id="UP000481861"/>
    </source>
</evidence>
<dbReference type="Gene3D" id="2.60.40.2080">
    <property type="match status" value="1"/>
</dbReference>
<evidence type="ECO:0000256" key="7">
    <source>
        <dbReference type="RuleBase" id="RU004296"/>
    </source>
</evidence>
<dbReference type="PANTHER" id="PTHR15462">
    <property type="entry name" value="SERINE PROTEASE"/>
    <property type="match status" value="1"/>
</dbReference>
<dbReference type="EC" id="3.4.21.-" evidence="7"/>
<feature type="region of interest" description="Disordered" evidence="9">
    <location>
        <begin position="1"/>
        <end position="25"/>
    </location>
</feature>
<dbReference type="OrthoDB" id="3693942at2759"/>
<dbReference type="PROSITE" id="PS00134">
    <property type="entry name" value="TRYPSIN_HIS"/>
    <property type="match status" value="1"/>
</dbReference>
<dbReference type="GO" id="GO:0007155">
    <property type="term" value="P:cell adhesion"/>
    <property type="evidence" value="ECO:0007669"/>
    <property type="project" value="InterPro"/>
</dbReference>
<feature type="compositionally biased region" description="Basic and acidic residues" evidence="9">
    <location>
        <begin position="431"/>
        <end position="440"/>
    </location>
</feature>
<evidence type="ECO:0000256" key="1">
    <source>
        <dbReference type="ARBA" id="ARBA00007664"/>
    </source>
</evidence>
<evidence type="ECO:0000259" key="10">
    <source>
        <dbReference type="Pfam" id="PF09458"/>
    </source>
</evidence>
<keyword evidence="12" id="KW-1185">Reference proteome</keyword>
<name>A0A7C8MFZ5_9PLEO</name>
<dbReference type="GO" id="GO:0006508">
    <property type="term" value="P:proteolysis"/>
    <property type="evidence" value="ECO:0007669"/>
    <property type="project" value="UniProtKB-KW"/>
</dbReference>
<comment type="caution">
    <text evidence="11">The sequence shown here is derived from an EMBL/GenBank/DDBJ whole genome shotgun (WGS) entry which is preliminary data.</text>
</comment>
<feature type="coiled-coil region" evidence="8">
    <location>
        <begin position="877"/>
        <end position="904"/>
    </location>
</feature>
<comment type="similarity">
    <text evidence="1">Belongs to the peptidase S1 family.</text>
</comment>
<dbReference type="AlphaFoldDB" id="A0A7C8MFZ5"/>
<evidence type="ECO:0000256" key="9">
    <source>
        <dbReference type="SAM" id="MobiDB-lite"/>
    </source>
</evidence>
<dbReference type="Pfam" id="PF09458">
    <property type="entry name" value="H_lectin"/>
    <property type="match status" value="1"/>
</dbReference>
<dbReference type="InterPro" id="IPR018114">
    <property type="entry name" value="TRYPSIN_HIS"/>
</dbReference>
<comment type="similarity">
    <text evidence="2 7">Belongs to the peptidase S1B family.</text>
</comment>
<dbReference type="EMBL" id="JAADJZ010000002">
    <property type="protein sequence ID" value="KAF2877316.1"/>
    <property type="molecule type" value="Genomic_DNA"/>
</dbReference>
<feature type="coiled-coil region" evidence="8">
    <location>
        <begin position="929"/>
        <end position="981"/>
    </location>
</feature>
<evidence type="ECO:0000256" key="3">
    <source>
        <dbReference type="ARBA" id="ARBA00022670"/>
    </source>
</evidence>
<evidence type="ECO:0000256" key="6">
    <source>
        <dbReference type="ARBA" id="ARBA00022825"/>
    </source>
</evidence>
<sequence>MNGHAYPRGRVNNESRGGHPDGYEADVDASIDESLNVIRSINLMNNTVAAVWDLGSPNQSNPTLASRQRRTESLGMFGDRRAKVAEQHIRPGGKYRSICKLIMGYSRSSGTEYMATGWLIEDDIVVTAGHCLYDSKGGYLQYIKAYVGYIGPESAAKRDKNCQMRLGKFAAAPVEYIKTYGLVHDVGFIQLERPFDGITPFRFEDTPVASKGMDLGVVGYPGDINDGNEMYEHWAVTKIDVARNGFLSYEIDTANGESGSPILQRTPHSGEIRPIGVHAEGGFPNYGSVIGPYGNTFSDYTTALAAKGTNQPWPNTKKIPTGAPSGIRNLEYISISSSKTAQTSPSDYRSGGLFNGVSKTRGKEHGRIGNPYATQSDGSGSQSDGSGSAVASSSHVDALREMESMVNPHQDDEGIHDTEDADLGGGSRSSNDLRDFIARNRNRETAPRKYGTAIMCTHIPEKMATHAFKESGAMTARTQEELLDAASAKRKADPDLQTTFFVNFKPDGLQGKALVELNRVVDNVKLWQSWASSLSAIKTQEKIDSGALSNAQDGRSKAKRSTYTSVVFDYLMRGSTWFAKTQDETQTRHFRCQTTKFHRELIDVLLAGFSVPNSVFNSLHGALSAISSNIEVASKTTDDQQMQYFIMLTRYEWQDASQTVQPVIRVINFKTDASLTKYTVLKSSYEDIKLDFTYNQYQCDFNNEIFSQLRGKFNNTLVTKGGDFMEKANTIDIDVPSDFKESYTHVNDTLNRPVEREFVEHDIATFERIVESLEIVSQGGVDLDSSPFETAALEVVDAGIAAQIGTRLVLQAEQFVRQGGFVKDIDTVVAKYPAYWQYMGSLIFKQLFPKIPMPASLRFWDEEAILRKEITKWELSCKALETVREQLRLDVRDLQTKLDSQKSTVTNLQGLVSVCIAEHKNGAGVPKEIDELKTKLAKAQEEKKSADAESRTLLEVLETDKRAAEQKNRDLELTLSSTREQTVLAMKPRLSGTVKFADGNPLSGYEHPWFKVARTTTTVQTRYLVPSDTFKFIHGISRLISKDTAQTHVLTRAEMDDKRPVLYQEARDTPEMLENDYLTFPDIGASIQIGSITEAAEASDTIVKTISFETAYPSVPEVVVWLQGFHVQAPKQGALCQVSDVTTTSFKLTVYLGVAGSKMTTCGWMAYDKSAINVQSGTYVHGPVGKTSPDIFFRETPFSHSPNVFMALRDFALGEKIGPFSCGVINNWVTPEKMWMGIMGGEGSAVDFSKVVVTWVAIW</sequence>
<proteinExistence type="inferred from homology"/>
<feature type="region of interest" description="Disordered" evidence="9">
    <location>
        <begin position="338"/>
        <end position="440"/>
    </location>
</feature>
<keyword evidence="5 7" id="KW-0378">Hydrolase</keyword>
<feature type="compositionally biased region" description="Basic and acidic residues" evidence="9">
    <location>
        <begin position="397"/>
        <end position="418"/>
    </location>
</feature>
<dbReference type="InterPro" id="IPR050966">
    <property type="entry name" value="Glutamyl_endopeptidase"/>
</dbReference>
<keyword evidence="4" id="KW-0732">Signal</keyword>
<keyword evidence="8" id="KW-0175">Coiled coil</keyword>
<dbReference type="InterPro" id="IPR043504">
    <property type="entry name" value="Peptidase_S1_PA_chymotrypsin"/>
</dbReference>
<dbReference type="Gene3D" id="2.40.10.10">
    <property type="entry name" value="Trypsin-like serine proteases"/>
    <property type="match status" value="2"/>
</dbReference>
<evidence type="ECO:0000313" key="11">
    <source>
        <dbReference type="EMBL" id="KAF2877316.1"/>
    </source>
</evidence>
<dbReference type="PRINTS" id="PR00839">
    <property type="entry name" value="V8PROTEASE"/>
</dbReference>
<dbReference type="SUPFAM" id="SSF141086">
    <property type="entry name" value="Agglutinin HPA-like"/>
    <property type="match status" value="1"/>
</dbReference>
<reference evidence="11 12" key="1">
    <citation type="submission" date="2020-01" db="EMBL/GenBank/DDBJ databases">
        <authorList>
            <consortium name="DOE Joint Genome Institute"/>
            <person name="Haridas S."/>
            <person name="Albert R."/>
            <person name="Binder M."/>
            <person name="Bloem J."/>
            <person name="Labutti K."/>
            <person name="Salamov A."/>
            <person name="Andreopoulos B."/>
            <person name="Baker S.E."/>
            <person name="Barry K."/>
            <person name="Bills G."/>
            <person name="Bluhm B.H."/>
            <person name="Cannon C."/>
            <person name="Castanera R."/>
            <person name="Culley D.E."/>
            <person name="Daum C."/>
            <person name="Ezra D."/>
            <person name="Gonzalez J.B."/>
            <person name="Henrissat B."/>
            <person name="Kuo A."/>
            <person name="Liang C."/>
            <person name="Lipzen A."/>
            <person name="Lutzoni F."/>
            <person name="Magnuson J."/>
            <person name="Mondo S."/>
            <person name="Nolan M."/>
            <person name="Ohm R."/>
            <person name="Pangilinan J."/>
            <person name="Park H.-J.H."/>
            <person name="Ramirez L."/>
            <person name="Alfaro M."/>
            <person name="Sun H."/>
            <person name="Tritt A."/>
            <person name="Yoshinaga Y."/>
            <person name="Zwiers L.-H.L."/>
            <person name="Turgeon B.G."/>
            <person name="Goodwin S.B."/>
            <person name="Spatafora J.W."/>
            <person name="Crous P.W."/>
            <person name="Grigoriev I.V."/>
        </authorList>
    </citation>
    <scope>NUCLEOTIDE SEQUENCE [LARGE SCALE GENOMIC DNA]</scope>
    <source>
        <strain evidence="11 12">CBS 611.86</strain>
    </source>
</reference>
<dbReference type="InterPro" id="IPR009003">
    <property type="entry name" value="Peptidase_S1_PA"/>
</dbReference>
<dbReference type="InterPro" id="IPR008256">
    <property type="entry name" value="Peptidase_S1B"/>
</dbReference>
<keyword evidence="6 7" id="KW-0720">Serine protease</keyword>
<dbReference type="Pfam" id="PF13365">
    <property type="entry name" value="Trypsin_2"/>
    <property type="match status" value="1"/>
</dbReference>
<feature type="compositionally biased region" description="Basic and acidic residues" evidence="9">
    <location>
        <begin position="11"/>
        <end position="22"/>
    </location>
</feature>
<dbReference type="SUPFAM" id="SSF50494">
    <property type="entry name" value="Trypsin-like serine proteases"/>
    <property type="match status" value="1"/>
</dbReference>
<accession>A0A7C8MFZ5</accession>
<keyword evidence="3 7" id="KW-0645">Protease</keyword>